<dbReference type="EMBL" id="LCPP01000017">
    <property type="protein sequence ID" value="KKW00029.1"/>
    <property type="molecule type" value="Genomic_DNA"/>
</dbReference>
<dbReference type="Gene3D" id="3.40.50.1860">
    <property type="match status" value="2"/>
</dbReference>
<evidence type="ECO:0000256" key="1">
    <source>
        <dbReference type="ARBA" id="ARBA00007847"/>
    </source>
</evidence>
<dbReference type="Proteomes" id="UP000034637">
    <property type="component" value="Unassembled WGS sequence"/>
</dbReference>
<dbReference type="InterPro" id="IPR001920">
    <property type="entry name" value="Asp/Glu_race"/>
</dbReference>
<protein>
    <submittedName>
        <fullName evidence="3">Aspartate racemase</fullName>
    </submittedName>
</protein>
<dbReference type="InterPro" id="IPR015942">
    <property type="entry name" value="Asp/Glu/hydantoin_racemase"/>
</dbReference>
<comment type="caution">
    <text evidence="3">The sequence shown here is derived from an EMBL/GenBank/DDBJ whole genome shotgun (WGS) entry which is preliminary data.</text>
</comment>
<proteinExistence type="inferred from homology"/>
<dbReference type="Pfam" id="PF01177">
    <property type="entry name" value="Asp_Glu_race"/>
    <property type="match status" value="1"/>
</dbReference>
<dbReference type="AlphaFoldDB" id="A0A0G1Y0E5"/>
<dbReference type="PANTHER" id="PTHR21198">
    <property type="entry name" value="GLUTAMATE RACEMASE"/>
    <property type="match status" value="1"/>
</dbReference>
<evidence type="ECO:0000313" key="4">
    <source>
        <dbReference type="Proteomes" id="UP000034637"/>
    </source>
</evidence>
<accession>A0A0G1Y0E5</accession>
<gene>
    <name evidence="3" type="ORF">UY33_C0017G0029</name>
</gene>
<evidence type="ECO:0000313" key="3">
    <source>
        <dbReference type="EMBL" id="KKW00029.1"/>
    </source>
</evidence>
<dbReference type="PANTHER" id="PTHR21198:SF7">
    <property type="entry name" value="ASPARTATE-GLUTAMATE RACEMASE FAMILY"/>
    <property type="match status" value="1"/>
</dbReference>
<reference evidence="3 4" key="1">
    <citation type="journal article" date="2015" name="Nature">
        <title>rRNA introns, odd ribosomes, and small enigmatic genomes across a large radiation of phyla.</title>
        <authorList>
            <person name="Brown C.T."/>
            <person name="Hug L.A."/>
            <person name="Thomas B.C."/>
            <person name="Sharon I."/>
            <person name="Castelle C.J."/>
            <person name="Singh A."/>
            <person name="Wilkins M.J."/>
            <person name="Williams K.H."/>
            <person name="Banfield J.F."/>
        </authorList>
    </citation>
    <scope>NUCLEOTIDE SEQUENCE [LARGE SCALE GENOMIC DNA]</scope>
</reference>
<dbReference type="NCBIfam" id="TIGR00035">
    <property type="entry name" value="asp_race"/>
    <property type="match status" value="1"/>
</dbReference>
<organism evidence="3 4">
    <name type="scientific">Candidatus Amesbacteria bacterium GW2011_GWA1_48_9</name>
    <dbReference type="NCBI Taxonomy" id="1618355"/>
    <lineage>
        <taxon>Bacteria</taxon>
        <taxon>Candidatus Amesiibacteriota</taxon>
    </lineage>
</organism>
<keyword evidence="2" id="KW-0413">Isomerase</keyword>
<sequence length="230" mass="25671">MKTLGVIGGLGPQTTADLYRRIGELVDVSKTGQRPHIIIDSIPITTYLENENIIHEREFEPVLPYLINAAINLEKSGADFIVLACNSLHIFTKEITEAINVPFVSITDTVVQTVLEKGYKKVGLLGTIRTNSSKMYDIPLKKQGVDLYKLDVERQKELNKTIIRLINNTYDQSDSIIFHDAVSKLFDNGVEGVILACTDLHLLMNVTDNFEIIDAMEVLAQRSAKIIQNG</sequence>
<name>A0A0G1Y0E5_9BACT</name>
<dbReference type="GO" id="GO:0047661">
    <property type="term" value="F:amino-acid racemase activity"/>
    <property type="evidence" value="ECO:0007669"/>
    <property type="project" value="InterPro"/>
</dbReference>
<dbReference type="SUPFAM" id="SSF53681">
    <property type="entry name" value="Aspartate/glutamate racemase"/>
    <property type="match status" value="2"/>
</dbReference>
<comment type="similarity">
    <text evidence="1">Belongs to the aspartate/glutamate racemases family.</text>
</comment>
<dbReference type="InterPro" id="IPR004380">
    <property type="entry name" value="Asp_race"/>
</dbReference>
<evidence type="ECO:0000256" key="2">
    <source>
        <dbReference type="ARBA" id="ARBA00023235"/>
    </source>
</evidence>